<dbReference type="Gene3D" id="3.30.160.270">
    <property type="match status" value="1"/>
</dbReference>
<dbReference type="Gene3D" id="3.20.20.70">
    <property type="entry name" value="Aldolase class I"/>
    <property type="match status" value="1"/>
</dbReference>
<dbReference type="EC" id="2.3.3.21" evidence="8"/>
<keyword evidence="4" id="KW-0412">Isoleucine biosynthesis</keyword>
<comment type="caution">
    <text evidence="11">The sequence shown here is derived from an EMBL/GenBank/DDBJ whole genome shotgun (WGS) entry which is preliminary data.</text>
</comment>
<comment type="pathway">
    <text evidence="1">Amino-acid biosynthesis; L-isoleucine biosynthesis; 2-oxobutanoate from pyruvate: step 1/3.</text>
</comment>
<dbReference type="Proteomes" id="UP000606889">
    <property type="component" value="Unassembled WGS sequence"/>
</dbReference>
<keyword evidence="5 9" id="KW-0808">Transferase</keyword>
<reference evidence="11 12" key="1">
    <citation type="submission" date="2020-08" db="EMBL/GenBank/DDBJ databases">
        <title>Genome public.</title>
        <authorList>
            <person name="Liu C."/>
            <person name="Sun Q."/>
        </authorList>
    </citation>
    <scope>NUCLEOTIDE SEQUENCE [LARGE SCALE GENOMIC DNA]</scope>
    <source>
        <strain evidence="11 12">NSJ-35</strain>
    </source>
</reference>
<dbReference type="InterPro" id="IPR036230">
    <property type="entry name" value="LeuA_allosteric_dom_sf"/>
</dbReference>
<comment type="similarity">
    <text evidence="2 9">Belongs to the alpha-IPM synthase/homocitrate synthase family.</text>
</comment>
<evidence type="ECO:0000256" key="1">
    <source>
        <dbReference type="ARBA" id="ARBA00004743"/>
    </source>
</evidence>
<dbReference type="Gene3D" id="1.10.238.260">
    <property type="match status" value="1"/>
</dbReference>
<feature type="domain" description="Pyruvate carboxyltransferase" evidence="10">
    <location>
        <begin position="5"/>
        <end position="271"/>
    </location>
</feature>
<comment type="catalytic activity">
    <reaction evidence="7">
        <text>pyruvate + acetyl-CoA + H2O = (3R)-citramalate + CoA + H(+)</text>
        <dbReference type="Rhea" id="RHEA:19045"/>
        <dbReference type="ChEBI" id="CHEBI:15361"/>
        <dbReference type="ChEBI" id="CHEBI:15377"/>
        <dbReference type="ChEBI" id="CHEBI:15378"/>
        <dbReference type="ChEBI" id="CHEBI:30934"/>
        <dbReference type="ChEBI" id="CHEBI:57287"/>
        <dbReference type="ChEBI" id="CHEBI:57288"/>
        <dbReference type="EC" id="2.3.3.21"/>
    </reaction>
</comment>
<dbReference type="SUPFAM" id="SSF51569">
    <property type="entry name" value="Aldolase"/>
    <property type="match status" value="1"/>
</dbReference>
<dbReference type="Pfam" id="PF22617">
    <property type="entry name" value="HCS_D2"/>
    <property type="match status" value="1"/>
</dbReference>
<dbReference type="InterPro" id="IPR002034">
    <property type="entry name" value="AIPM/Hcit_synth_CS"/>
</dbReference>
<dbReference type="NCBIfam" id="TIGR00977">
    <property type="entry name" value="citramal_synth"/>
    <property type="match status" value="1"/>
</dbReference>
<evidence type="ECO:0000313" key="12">
    <source>
        <dbReference type="Proteomes" id="UP000606889"/>
    </source>
</evidence>
<dbReference type="InterPro" id="IPR005675">
    <property type="entry name" value="Citramal_synthase"/>
</dbReference>
<evidence type="ECO:0000256" key="3">
    <source>
        <dbReference type="ARBA" id="ARBA00022605"/>
    </source>
</evidence>
<dbReference type="InterPro" id="IPR013709">
    <property type="entry name" value="2-isopropylmalate_synth_dimer"/>
</dbReference>
<protein>
    <recommendedName>
        <fullName evidence="8">Citramalate synthase</fullName>
        <ecNumber evidence="8">2.3.3.21</ecNumber>
    </recommendedName>
</protein>
<dbReference type="SMART" id="SM00917">
    <property type="entry name" value="LeuA_dimer"/>
    <property type="match status" value="1"/>
</dbReference>
<evidence type="ECO:0000256" key="4">
    <source>
        <dbReference type="ARBA" id="ARBA00022624"/>
    </source>
</evidence>
<dbReference type="InterPro" id="IPR054691">
    <property type="entry name" value="LeuA/HCS_post-cat"/>
</dbReference>
<dbReference type="Pfam" id="PF00682">
    <property type="entry name" value="HMGL-like"/>
    <property type="match status" value="1"/>
</dbReference>
<dbReference type="InterPro" id="IPR013785">
    <property type="entry name" value="Aldolase_TIM"/>
</dbReference>
<accession>A0ABR7ECI4</accession>
<keyword evidence="3" id="KW-0028">Amino-acid biosynthesis</keyword>
<dbReference type="EMBL" id="JACOON010000002">
    <property type="protein sequence ID" value="MBC5647480.1"/>
    <property type="molecule type" value="Genomic_DNA"/>
</dbReference>
<dbReference type="PANTHER" id="PTHR43538:SF1">
    <property type="entry name" value="(R)-CITRAMALATE SYNTHASE"/>
    <property type="match status" value="1"/>
</dbReference>
<evidence type="ECO:0000256" key="9">
    <source>
        <dbReference type="RuleBase" id="RU003523"/>
    </source>
</evidence>
<organism evidence="11 12">
    <name type="scientific">Christensenella tenuis</name>
    <dbReference type="NCBI Taxonomy" id="2763033"/>
    <lineage>
        <taxon>Bacteria</taxon>
        <taxon>Bacillati</taxon>
        <taxon>Bacillota</taxon>
        <taxon>Clostridia</taxon>
        <taxon>Christensenellales</taxon>
        <taxon>Christensenellaceae</taxon>
        <taxon>Christensenella</taxon>
    </lineage>
</organism>
<proteinExistence type="inferred from homology"/>
<dbReference type="SUPFAM" id="SSF110921">
    <property type="entry name" value="2-isopropylmalate synthase LeuA, allosteric (dimerisation) domain"/>
    <property type="match status" value="1"/>
</dbReference>
<dbReference type="Pfam" id="PF08502">
    <property type="entry name" value="LeuA_dimer"/>
    <property type="match status" value="1"/>
</dbReference>
<sequence length="526" mass="57911">MSKKIYTFDSTLRDGMQGEGIAFSVEDKLNIVRALDALGIDFIEAGNPASNPKDLEFFRRLQSETQTHAKLCAFGSTRRKNILPEEDSNVKSLMEAGTPAVSIFGKCWDLHVLRVINTTPEENIAMIESTLAYMKQNGKYVVFDAEHFFDGYKANPGYAMEALEAAAAGGADVLCLCDTNGGTYPTDIYEITGRVVKAFPDVQVGIHCHNDTGMAVAQTMFAVDAGATQVQGTFVGYGERCGNANLSTIIPNLELKRGYDVLGEENLRNLTETARRIADISNTWLPSGAPYVGASAFAHKGGMHIDGVEKIRESFEHVDPQKVGNSRRFLMSEVSGKATLIKKIQKVEPSVTVKDPVVTELVDKLKQLEFEGYQFEAAEQSFELVIRRLLGKYKKYFELEYFKIIGEQPLQEQEYPSSAIIKVKVDGQPHITGAEGDGPVHALDLALRGALKGFYPALETMRLADYKVRVLESSATTAAKVRVLIESTDGKHTWNTVGVSTDIIEASFLALTDSIEYKLTLDEDNK</sequence>
<keyword evidence="6" id="KW-0100">Branched-chain amino acid biosynthesis</keyword>
<evidence type="ECO:0000256" key="8">
    <source>
        <dbReference type="NCBIfam" id="TIGR00977"/>
    </source>
</evidence>
<evidence type="ECO:0000313" key="11">
    <source>
        <dbReference type="EMBL" id="MBC5647480.1"/>
    </source>
</evidence>
<evidence type="ECO:0000256" key="5">
    <source>
        <dbReference type="ARBA" id="ARBA00022679"/>
    </source>
</evidence>
<evidence type="ECO:0000256" key="6">
    <source>
        <dbReference type="ARBA" id="ARBA00023304"/>
    </source>
</evidence>
<dbReference type="RefSeq" id="WP_186857011.1">
    <property type="nucleotide sequence ID" value="NZ_JACOON010000002.1"/>
</dbReference>
<dbReference type="PROSITE" id="PS50991">
    <property type="entry name" value="PYR_CT"/>
    <property type="match status" value="1"/>
</dbReference>
<dbReference type="PROSITE" id="PS00815">
    <property type="entry name" value="AIPM_HOMOCIT_SYNTH_1"/>
    <property type="match status" value="1"/>
</dbReference>
<evidence type="ECO:0000256" key="2">
    <source>
        <dbReference type="ARBA" id="ARBA00006154"/>
    </source>
</evidence>
<dbReference type="CDD" id="cd07941">
    <property type="entry name" value="DRE_TIM_LeuA3"/>
    <property type="match status" value="1"/>
</dbReference>
<evidence type="ECO:0000259" key="10">
    <source>
        <dbReference type="PROSITE" id="PS50991"/>
    </source>
</evidence>
<keyword evidence="12" id="KW-1185">Reference proteome</keyword>
<dbReference type="InterPro" id="IPR000891">
    <property type="entry name" value="PYR_CT"/>
</dbReference>
<name>A0ABR7ECI4_9FIRM</name>
<evidence type="ECO:0000256" key="7">
    <source>
        <dbReference type="ARBA" id="ARBA00048263"/>
    </source>
</evidence>
<dbReference type="PANTHER" id="PTHR43538">
    <property type="entry name" value="ALPHA-IPM SYNTHASE/HOMOCITRATE SYNTHASE"/>
    <property type="match status" value="1"/>
</dbReference>
<gene>
    <name evidence="11" type="ORF">H8S18_03955</name>
</gene>
<dbReference type="PROSITE" id="PS00816">
    <property type="entry name" value="AIPM_HOMOCIT_SYNTH_2"/>
    <property type="match status" value="1"/>
</dbReference>